<dbReference type="InterPro" id="IPR000172">
    <property type="entry name" value="GMC_OxRdtase_N"/>
</dbReference>
<sequence length="659" mass="69947">MLQTISFFFVLLLFNTPTLALFSHTPNGSPLTSTSFGIPGLNATFDYIVIGGGTAGLALATRLSSSSADISVAVVEAGSFYEITNGNLSVVPGYGPWFTGLDEDDWQPGVDWGFQTVPQTGFSNRTYHYTRGKTLGGSSARNYMLYQRHARATVDSFTRWATLVDDPSYTWPSVLPYYKKSTRYTPFNASLYTNATNSQSPSSFTPPGSPLPVSFSNHVDAFGTWAQRAFQAFGMAGIPGFNDGALLGSAFGTFTISAATGARASSESSFLAAALARGTAPTVYVNTLAQRILFTTPSSSSSSPPRATAVRVSTAGTFGTPSRNYTLRAAREVVVSGGAFQSPQLLLASGVGDCAALRNLSIPCIAHLPGVGRGMWDHPVFGTAHRVRLATASAALNNASAAAAGVAAFVRRAAGPLSALGPGVYGWEKLPEPWRGGLSGAARRALDEAAFPPDWPEVEWLPNNVLKGNASVPVALDPRDGTNFATLSTALIAPLSRGSVGIRSADVEVPPVVDPAWLTHPADREMAVLCVRRQREVWRWLVEQGVAEEEEYYPGDGVRSDEEIYEWLKGSLSTIYHASCTCKMGTRDDAMAVLDSEARVFGLEGVRVVDASSFPILVPGHPQATVYMLAEKIADRILDGLGKAGDGNLSTPVDAGCQQ</sequence>
<name>A0ABR3TCM5_9PEZI</name>
<evidence type="ECO:0000256" key="1">
    <source>
        <dbReference type="ARBA" id="ARBA00010790"/>
    </source>
</evidence>
<keyword evidence="6" id="KW-1185">Reference proteome</keyword>
<organism evidence="5 6">
    <name type="scientific">Neofusicoccum ribis</name>
    <dbReference type="NCBI Taxonomy" id="45134"/>
    <lineage>
        <taxon>Eukaryota</taxon>
        <taxon>Fungi</taxon>
        <taxon>Dikarya</taxon>
        <taxon>Ascomycota</taxon>
        <taxon>Pezizomycotina</taxon>
        <taxon>Dothideomycetes</taxon>
        <taxon>Dothideomycetes incertae sedis</taxon>
        <taxon>Botryosphaeriales</taxon>
        <taxon>Botryosphaeriaceae</taxon>
        <taxon>Neofusicoccum</taxon>
    </lineage>
</organism>
<evidence type="ECO:0000313" key="6">
    <source>
        <dbReference type="Proteomes" id="UP001521116"/>
    </source>
</evidence>
<dbReference type="PANTHER" id="PTHR11552">
    <property type="entry name" value="GLUCOSE-METHANOL-CHOLINE GMC OXIDOREDUCTASE"/>
    <property type="match status" value="1"/>
</dbReference>
<protein>
    <recommendedName>
        <fullName evidence="4">Glucose-methanol-choline oxidoreductase N-terminal domain-containing protein</fullName>
    </recommendedName>
</protein>
<gene>
    <name evidence="5" type="ORF">SLS56_000820</name>
</gene>
<dbReference type="Proteomes" id="UP001521116">
    <property type="component" value="Unassembled WGS sequence"/>
</dbReference>
<evidence type="ECO:0000256" key="3">
    <source>
        <dbReference type="SAM" id="SignalP"/>
    </source>
</evidence>
<dbReference type="InterPro" id="IPR036188">
    <property type="entry name" value="FAD/NAD-bd_sf"/>
</dbReference>
<comment type="similarity">
    <text evidence="1">Belongs to the GMC oxidoreductase family.</text>
</comment>
<proteinExistence type="inferred from homology"/>
<dbReference type="PANTHER" id="PTHR11552:SF138">
    <property type="entry name" value="DEHYDROGENASE PKFF-RELATED"/>
    <property type="match status" value="1"/>
</dbReference>
<dbReference type="EMBL" id="JAJVDC020000004">
    <property type="protein sequence ID" value="KAL1637162.1"/>
    <property type="molecule type" value="Genomic_DNA"/>
</dbReference>
<keyword evidence="3" id="KW-0732">Signal</keyword>
<accession>A0ABR3TCM5</accession>
<dbReference type="Pfam" id="PF00732">
    <property type="entry name" value="GMC_oxred_N"/>
    <property type="match status" value="1"/>
</dbReference>
<dbReference type="InterPro" id="IPR012132">
    <property type="entry name" value="GMC_OxRdtase"/>
</dbReference>
<dbReference type="InterPro" id="IPR007867">
    <property type="entry name" value="GMC_OxRtase_C"/>
</dbReference>
<comment type="caution">
    <text evidence="5">The sequence shown here is derived from an EMBL/GenBank/DDBJ whole genome shotgun (WGS) entry which is preliminary data.</text>
</comment>
<dbReference type="Gene3D" id="3.50.50.60">
    <property type="entry name" value="FAD/NAD(P)-binding domain"/>
    <property type="match status" value="1"/>
</dbReference>
<keyword evidence="2" id="KW-0325">Glycoprotein</keyword>
<evidence type="ECO:0000259" key="4">
    <source>
        <dbReference type="PROSITE" id="PS00624"/>
    </source>
</evidence>
<evidence type="ECO:0000256" key="2">
    <source>
        <dbReference type="ARBA" id="ARBA00023180"/>
    </source>
</evidence>
<feature type="signal peptide" evidence="3">
    <location>
        <begin position="1"/>
        <end position="20"/>
    </location>
</feature>
<dbReference type="SUPFAM" id="SSF54373">
    <property type="entry name" value="FAD-linked reductases, C-terminal domain"/>
    <property type="match status" value="1"/>
</dbReference>
<evidence type="ECO:0000313" key="5">
    <source>
        <dbReference type="EMBL" id="KAL1637162.1"/>
    </source>
</evidence>
<dbReference type="PROSITE" id="PS00624">
    <property type="entry name" value="GMC_OXRED_2"/>
    <property type="match status" value="1"/>
</dbReference>
<dbReference type="Pfam" id="PF05199">
    <property type="entry name" value="GMC_oxred_C"/>
    <property type="match status" value="1"/>
</dbReference>
<feature type="chain" id="PRO_5045123434" description="Glucose-methanol-choline oxidoreductase N-terminal domain-containing protein" evidence="3">
    <location>
        <begin position="21"/>
        <end position="659"/>
    </location>
</feature>
<dbReference type="PIRSF" id="PIRSF000137">
    <property type="entry name" value="Alcohol_oxidase"/>
    <property type="match status" value="1"/>
</dbReference>
<reference evidence="5 6" key="1">
    <citation type="submission" date="2024-02" db="EMBL/GenBank/DDBJ databases">
        <title>De novo assembly and annotation of 12 fungi associated with fruit tree decline syndrome in Ontario, Canada.</title>
        <authorList>
            <person name="Sulman M."/>
            <person name="Ellouze W."/>
            <person name="Ilyukhin E."/>
        </authorList>
    </citation>
    <scope>NUCLEOTIDE SEQUENCE [LARGE SCALE GENOMIC DNA]</scope>
    <source>
        <strain evidence="5 6">M1-105</strain>
    </source>
</reference>
<feature type="domain" description="Glucose-methanol-choline oxidoreductase N-terminal" evidence="4">
    <location>
        <begin position="338"/>
        <end position="352"/>
    </location>
</feature>
<dbReference type="SUPFAM" id="SSF51905">
    <property type="entry name" value="FAD/NAD(P)-binding domain"/>
    <property type="match status" value="1"/>
</dbReference>
<dbReference type="Gene3D" id="3.30.560.10">
    <property type="entry name" value="Glucose Oxidase, domain 3"/>
    <property type="match status" value="1"/>
</dbReference>